<dbReference type="SUPFAM" id="SSF53901">
    <property type="entry name" value="Thiolase-like"/>
    <property type="match status" value="1"/>
</dbReference>
<dbReference type="PANTHER" id="PTHR11877:SF14">
    <property type="entry name" value="CHALCONE SYNTHASE"/>
    <property type="match status" value="1"/>
</dbReference>
<evidence type="ECO:0000259" key="2">
    <source>
        <dbReference type="Pfam" id="PF02797"/>
    </source>
</evidence>
<reference evidence="4" key="1">
    <citation type="journal article" date="2014" name="Science">
        <title>The coffee genome provides insight into the convergent evolution of caffeine biosynthesis.</title>
        <authorList>
            <person name="Denoeud F."/>
            <person name="Carretero-Paulet L."/>
            <person name="Dereeper A."/>
            <person name="Droc G."/>
            <person name="Guyot R."/>
            <person name="Pietrella M."/>
            <person name="Zheng C."/>
            <person name="Alberti A."/>
            <person name="Anthony F."/>
            <person name="Aprea G."/>
            <person name="Aury J.M."/>
            <person name="Bento P."/>
            <person name="Bernard M."/>
            <person name="Bocs S."/>
            <person name="Campa C."/>
            <person name="Cenci A."/>
            <person name="Combes M.C."/>
            <person name="Crouzillat D."/>
            <person name="Da Silva C."/>
            <person name="Daddiego L."/>
            <person name="De Bellis F."/>
            <person name="Dussert S."/>
            <person name="Garsmeur O."/>
            <person name="Gayraud T."/>
            <person name="Guignon V."/>
            <person name="Jahn K."/>
            <person name="Jamilloux V."/>
            <person name="Joet T."/>
            <person name="Labadie K."/>
            <person name="Lan T."/>
            <person name="Leclercq J."/>
            <person name="Lepelley M."/>
            <person name="Leroy T."/>
            <person name="Li L.T."/>
            <person name="Librado P."/>
            <person name="Lopez L."/>
            <person name="Munoz A."/>
            <person name="Noel B."/>
            <person name="Pallavicini A."/>
            <person name="Perrotta G."/>
            <person name="Poncet V."/>
            <person name="Pot D."/>
            <person name="Priyono X."/>
            <person name="Rigoreau M."/>
            <person name="Rouard M."/>
            <person name="Rozas J."/>
            <person name="Tranchant-Dubreuil C."/>
            <person name="VanBuren R."/>
            <person name="Zhang Q."/>
            <person name="Andrade A.C."/>
            <person name="Argout X."/>
            <person name="Bertrand B."/>
            <person name="de Kochko A."/>
            <person name="Graziosi G."/>
            <person name="Henry R.J."/>
            <person name="Jayarama X."/>
            <person name="Ming R."/>
            <person name="Nagai C."/>
            <person name="Rounsley S."/>
            <person name="Sankoff D."/>
            <person name="Giuliano G."/>
            <person name="Albert V.A."/>
            <person name="Wincker P."/>
            <person name="Lashermes P."/>
        </authorList>
    </citation>
    <scope>NUCLEOTIDE SEQUENCE [LARGE SCALE GENOMIC DNA]</scope>
    <source>
        <strain evidence="4">cv. DH200-94</strain>
    </source>
</reference>
<dbReference type="Proteomes" id="UP000295252">
    <property type="component" value="Unassembled WGS sequence"/>
</dbReference>
<dbReference type="AlphaFoldDB" id="A0A068VIQ4"/>
<dbReference type="InterPro" id="IPR016039">
    <property type="entry name" value="Thiolase-like"/>
</dbReference>
<dbReference type="InterPro" id="IPR011141">
    <property type="entry name" value="Polyketide_synthase_type-III"/>
</dbReference>
<keyword evidence="4" id="KW-1185">Reference proteome</keyword>
<gene>
    <name evidence="3" type="ORF">GSCOC_T00001293001</name>
</gene>
<sequence>MRLGFHLIFSRMFPDLSRRTKFFFYYYVLPPQKLIKNNIQKYIREEIKKLHLRTQLELFQIEFSCNSQLPNLSSLQELCQVLAKTRKSMRYTLIDRLIRVLSEHGYVSNTCVLFILDDMRKASVNEGLEWGVFIGFGTGVIVETLILHSVTI</sequence>
<name>A0A068VIQ4_COFCA</name>
<dbReference type="PANTHER" id="PTHR11877">
    <property type="entry name" value="HYDROXYMETHYLGLUTARYL-COA SYNTHASE"/>
    <property type="match status" value="1"/>
</dbReference>
<protein>
    <submittedName>
        <fullName evidence="3">DH200=94 genomic scaffold, scaffold_1287</fullName>
    </submittedName>
</protein>
<dbReference type="EMBL" id="HG740371">
    <property type="protein sequence ID" value="CDP20497.1"/>
    <property type="molecule type" value="Genomic_DNA"/>
</dbReference>
<dbReference type="InParanoid" id="A0A068VIQ4"/>
<dbReference type="InterPro" id="IPR012328">
    <property type="entry name" value="Chalcone/stilbene_synt_C"/>
</dbReference>
<comment type="similarity">
    <text evidence="1">Belongs to the thiolase-like superfamily. Chalcone/stilbene synthases family.</text>
</comment>
<dbReference type="PhylomeDB" id="A0A068VIQ4"/>
<dbReference type="Gene3D" id="3.40.47.10">
    <property type="match status" value="1"/>
</dbReference>
<evidence type="ECO:0000313" key="3">
    <source>
        <dbReference type="EMBL" id="CDP20497.1"/>
    </source>
</evidence>
<dbReference type="GO" id="GO:0016747">
    <property type="term" value="F:acyltransferase activity, transferring groups other than amino-acyl groups"/>
    <property type="evidence" value="ECO:0007669"/>
    <property type="project" value="InterPro"/>
</dbReference>
<feature type="domain" description="Chalcone/stilbene synthase C-terminal" evidence="2">
    <location>
        <begin position="34"/>
        <end position="151"/>
    </location>
</feature>
<dbReference type="OrthoDB" id="118159at2759"/>
<evidence type="ECO:0000256" key="1">
    <source>
        <dbReference type="ARBA" id="ARBA00005531"/>
    </source>
</evidence>
<dbReference type="GO" id="GO:0030639">
    <property type="term" value="P:polyketide biosynthetic process"/>
    <property type="evidence" value="ECO:0007669"/>
    <property type="project" value="TreeGrafter"/>
</dbReference>
<dbReference type="STRING" id="49390.A0A068VIQ4"/>
<dbReference type="Pfam" id="PF02797">
    <property type="entry name" value="Chal_sti_synt_C"/>
    <property type="match status" value="1"/>
</dbReference>
<dbReference type="Gramene" id="CDP20497">
    <property type="protein sequence ID" value="CDP20497"/>
    <property type="gene ID" value="GSCOC_T00001293001"/>
</dbReference>
<proteinExistence type="inferred from homology"/>
<evidence type="ECO:0000313" key="4">
    <source>
        <dbReference type="Proteomes" id="UP000295252"/>
    </source>
</evidence>
<organism evidence="3 4">
    <name type="scientific">Coffea canephora</name>
    <name type="common">Robusta coffee</name>
    <dbReference type="NCBI Taxonomy" id="49390"/>
    <lineage>
        <taxon>Eukaryota</taxon>
        <taxon>Viridiplantae</taxon>
        <taxon>Streptophyta</taxon>
        <taxon>Embryophyta</taxon>
        <taxon>Tracheophyta</taxon>
        <taxon>Spermatophyta</taxon>
        <taxon>Magnoliopsida</taxon>
        <taxon>eudicotyledons</taxon>
        <taxon>Gunneridae</taxon>
        <taxon>Pentapetalae</taxon>
        <taxon>asterids</taxon>
        <taxon>lamiids</taxon>
        <taxon>Gentianales</taxon>
        <taxon>Rubiaceae</taxon>
        <taxon>Ixoroideae</taxon>
        <taxon>Gardenieae complex</taxon>
        <taxon>Bertiereae - Coffeeae clade</taxon>
        <taxon>Coffeeae</taxon>
        <taxon>Coffea</taxon>
    </lineage>
</organism>
<accession>A0A068VIQ4</accession>